<accession>A0A9X2H1F2</accession>
<name>A0A9X2H1F2_9ACTN</name>
<keyword evidence="2" id="KW-1185">Reference proteome</keyword>
<comment type="caution">
    <text evidence="1">The sequence shown here is derived from an EMBL/GenBank/DDBJ whole genome shotgun (WGS) entry which is preliminary data.</text>
</comment>
<dbReference type="AlphaFoldDB" id="A0A9X2H1F2"/>
<gene>
    <name evidence="1" type="ORF">HD597_011218</name>
</gene>
<protein>
    <submittedName>
        <fullName evidence="1">Uncharacterized protein</fullName>
    </submittedName>
</protein>
<reference evidence="1" key="1">
    <citation type="submission" date="2022-06" db="EMBL/GenBank/DDBJ databases">
        <title>Sequencing the genomes of 1000 actinobacteria strains.</title>
        <authorList>
            <person name="Klenk H.-P."/>
        </authorList>
    </citation>
    <scope>NUCLEOTIDE SEQUENCE</scope>
    <source>
        <strain evidence="1">DSM 46694</strain>
    </source>
</reference>
<organism evidence="1 2">
    <name type="scientific">Nonomuraea thailandensis</name>
    <dbReference type="NCBI Taxonomy" id="1188745"/>
    <lineage>
        <taxon>Bacteria</taxon>
        <taxon>Bacillati</taxon>
        <taxon>Actinomycetota</taxon>
        <taxon>Actinomycetes</taxon>
        <taxon>Streptosporangiales</taxon>
        <taxon>Streptosporangiaceae</taxon>
        <taxon>Nonomuraea</taxon>
    </lineage>
</organism>
<evidence type="ECO:0000313" key="1">
    <source>
        <dbReference type="EMBL" id="MCP2364198.1"/>
    </source>
</evidence>
<evidence type="ECO:0000313" key="2">
    <source>
        <dbReference type="Proteomes" id="UP001139648"/>
    </source>
</evidence>
<dbReference type="EMBL" id="JAMZEB010000002">
    <property type="protein sequence ID" value="MCP2364198.1"/>
    <property type="molecule type" value="Genomic_DNA"/>
</dbReference>
<dbReference type="Proteomes" id="UP001139648">
    <property type="component" value="Unassembled WGS sequence"/>
</dbReference>
<proteinExistence type="predicted"/>
<sequence length="113" mass="12453">MTQRVSRVLTDMRLGAWGERDPTEAETASFQLAVDQVAELRRARSVLELDGAHEVVLSGLELYAAHARVDAILEPALNRKGDVDLKQASDAMAKIDEARSAFVACCREQIDRS</sequence>
<dbReference type="RefSeq" id="WP_253756428.1">
    <property type="nucleotide sequence ID" value="NZ_BAABKA010000012.1"/>
</dbReference>